<dbReference type="NCBIfam" id="TIGR00254">
    <property type="entry name" value="GGDEF"/>
    <property type="match status" value="1"/>
</dbReference>
<feature type="transmembrane region" description="Helical" evidence="4">
    <location>
        <begin position="141"/>
        <end position="162"/>
    </location>
</feature>
<gene>
    <name evidence="6" type="ORF">DFR27_1048</name>
</gene>
<evidence type="ECO:0000313" key="7">
    <source>
        <dbReference type="Proteomes" id="UP000267187"/>
    </source>
</evidence>
<dbReference type="InterPro" id="IPR050469">
    <property type="entry name" value="Diguanylate_Cyclase"/>
</dbReference>
<protein>
    <recommendedName>
        <fullName evidence="2">diguanylate cyclase</fullName>
        <ecNumber evidence="2">2.7.7.65</ecNumber>
    </recommendedName>
</protein>
<feature type="transmembrane region" description="Helical" evidence="4">
    <location>
        <begin position="34"/>
        <end position="51"/>
    </location>
</feature>
<dbReference type="InterPro" id="IPR000160">
    <property type="entry name" value="GGDEF_dom"/>
</dbReference>
<dbReference type="SMART" id="SM00267">
    <property type="entry name" value="GGDEF"/>
    <property type="match status" value="1"/>
</dbReference>
<evidence type="ECO:0000313" key="6">
    <source>
        <dbReference type="EMBL" id="RMA81241.1"/>
    </source>
</evidence>
<keyword evidence="7" id="KW-1185">Reference proteome</keyword>
<evidence type="ECO:0000256" key="1">
    <source>
        <dbReference type="ARBA" id="ARBA00001946"/>
    </source>
</evidence>
<dbReference type="Gene3D" id="3.30.70.270">
    <property type="match status" value="1"/>
</dbReference>
<dbReference type="InterPro" id="IPR043128">
    <property type="entry name" value="Rev_trsase/Diguanyl_cyclase"/>
</dbReference>
<feature type="transmembrane region" description="Helical" evidence="4">
    <location>
        <begin position="91"/>
        <end position="110"/>
    </location>
</feature>
<dbReference type="PANTHER" id="PTHR45138:SF9">
    <property type="entry name" value="DIGUANYLATE CYCLASE DGCM-RELATED"/>
    <property type="match status" value="1"/>
</dbReference>
<comment type="catalytic activity">
    <reaction evidence="3">
        <text>2 GTP = 3',3'-c-di-GMP + 2 diphosphate</text>
        <dbReference type="Rhea" id="RHEA:24898"/>
        <dbReference type="ChEBI" id="CHEBI:33019"/>
        <dbReference type="ChEBI" id="CHEBI:37565"/>
        <dbReference type="ChEBI" id="CHEBI:58805"/>
        <dbReference type="EC" id="2.7.7.65"/>
    </reaction>
</comment>
<feature type="transmembrane region" description="Helical" evidence="4">
    <location>
        <begin position="116"/>
        <end position="134"/>
    </location>
</feature>
<keyword evidence="4" id="KW-0472">Membrane</keyword>
<organism evidence="6 7">
    <name type="scientific">Umboniibacter marinipuniceus</name>
    <dbReference type="NCBI Taxonomy" id="569599"/>
    <lineage>
        <taxon>Bacteria</taxon>
        <taxon>Pseudomonadati</taxon>
        <taxon>Pseudomonadota</taxon>
        <taxon>Gammaproteobacteria</taxon>
        <taxon>Cellvibrionales</taxon>
        <taxon>Cellvibrionaceae</taxon>
        <taxon>Umboniibacter</taxon>
    </lineage>
</organism>
<dbReference type="EMBL" id="REFJ01000002">
    <property type="protein sequence ID" value="RMA81241.1"/>
    <property type="molecule type" value="Genomic_DNA"/>
</dbReference>
<dbReference type="AlphaFoldDB" id="A0A3M0A7W1"/>
<dbReference type="PANTHER" id="PTHR45138">
    <property type="entry name" value="REGULATORY COMPONENTS OF SENSORY TRANSDUCTION SYSTEM"/>
    <property type="match status" value="1"/>
</dbReference>
<dbReference type="SUPFAM" id="SSF55073">
    <property type="entry name" value="Nucleotide cyclase"/>
    <property type="match status" value="1"/>
</dbReference>
<dbReference type="InterPro" id="IPR029787">
    <property type="entry name" value="Nucleotide_cyclase"/>
</dbReference>
<dbReference type="GO" id="GO:1902201">
    <property type="term" value="P:negative regulation of bacterial-type flagellum-dependent cell motility"/>
    <property type="evidence" value="ECO:0007669"/>
    <property type="project" value="TreeGrafter"/>
</dbReference>
<keyword evidence="4" id="KW-1133">Transmembrane helix</keyword>
<comment type="caution">
    <text evidence="6">The sequence shown here is derived from an EMBL/GenBank/DDBJ whole genome shotgun (WGS) entry which is preliminary data.</text>
</comment>
<proteinExistence type="predicted"/>
<dbReference type="Pfam" id="PF00990">
    <property type="entry name" value="GGDEF"/>
    <property type="match status" value="1"/>
</dbReference>
<dbReference type="GO" id="GO:0005886">
    <property type="term" value="C:plasma membrane"/>
    <property type="evidence" value="ECO:0007669"/>
    <property type="project" value="TreeGrafter"/>
</dbReference>
<reference evidence="6 7" key="1">
    <citation type="submission" date="2018-10" db="EMBL/GenBank/DDBJ databases">
        <title>Genomic Encyclopedia of Type Strains, Phase IV (KMG-IV): sequencing the most valuable type-strain genomes for metagenomic binning, comparative biology and taxonomic classification.</title>
        <authorList>
            <person name="Goeker M."/>
        </authorList>
    </citation>
    <scope>NUCLEOTIDE SEQUENCE [LARGE SCALE GENOMIC DNA]</scope>
    <source>
        <strain evidence="6 7">DSM 25080</strain>
    </source>
</reference>
<feature type="transmembrane region" description="Helical" evidence="4">
    <location>
        <begin position="168"/>
        <end position="188"/>
    </location>
</feature>
<evidence type="ECO:0000256" key="2">
    <source>
        <dbReference type="ARBA" id="ARBA00012528"/>
    </source>
</evidence>
<dbReference type="CDD" id="cd01949">
    <property type="entry name" value="GGDEF"/>
    <property type="match status" value="1"/>
</dbReference>
<dbReference type="Proteomes" id="UP000267187">
    <property type="component" value="Unassembled WGS sequence"/>
</dbReference>
<keyword evidence="4" id="KW-0812">Transmembrane</keyword>
<dbReference type="PROSITE" id="PS50887">
    <property type="entry name" value="GGDEF"/>
    <property type="match status" value="1"/>
</dbReference>
<evidence type="ECO:0000259" key="5">
    <source>
        <dbReference type="PROSITE" id="PS50887"/>
    </source>
</evidence>
<dbReference type="GO" id="GO:0052621">
    <property type="term" value="F:diguanylate cyclase activity"/>
    <property type="evidence" value="ECO:0007669"/>
    <property type="project" value="UniProtKB-EC"/>
</dbReference>
<name>A0A3M0A7W1_9GAMM</name>
<comment type="cofactor">
    <cofactor evidence="1">
        <name>Mg(2+)</name>
        <dbReference type="ChEBI" id="CHEBI:18420"/>
    </cofactor>
</comment>
<feature type="transmembrane region" description="Helical" evidence="4">
    <location>
        <begin position="63"/>
        <end position="84"/>
    </location>
</feature>
<dbReference type="RefSeq" id="WP_170150783.1">
    <property type="nucleotide sequence ID" value="NZ_REFJ01000002.1"/>
</dbReference>
<dbReference type="EC" id="2.7.7.65" evidence="2"/>
<dbReference type="FunFam" id="3.30.70.270:FF:000001">
    <property type="entry name" value="Diguanylate cyclase domain protein"/>
    <property type="match status" value="1"/>
</dbReference>
<feature type="domain" description="GGDEF" evidence="5">
    <location>
        <begin position="236"/>
        <end position="365"/>
    </location>
</feature>
<accession>A0A3M0A7W1</accession>
<dbReference type="GO" id="GO:0043709">
    <property type="term" value="P:cell adhesion involved in single-species biofilm formation"/>
    <property type="evidence" value="ECO:0007669"/>
    <property type="project" value="TreeGrafter"/>
</dbReference>
<evidence type="ECO:0000256" key="4">
    <source>
        <dbReference type="SAM" id="Phobius"/>
    </source>
</evidence>
<evidence type="ECO:0000256" key="3">
    <source>
        <dbReference type="ARBA" id="ARBA00034247"/>
    </source>
</evidence>
<sequence length="365" mass="41473">MQHQLDTHQAEDFVELHSMNQFHAWDQRRRRKQIAQVCCLTGLLYLIFSVIPKPWASAEAQNAMLTLYTLLIAPGLLIISFLAFKSRYVKWIEPLLAIHILLAAICHVYINAKLEVFEPLLAEGYLMVIWTFIVSGLTPRFAVLSALLSLITFSIYACLALADSPLFYIHLFWLGCSFSFGLAGALIYDHSRRAEFATQLAYRELAVTDPLTQCFNRNELERRLKIEIPRCEREDQSFSVLMLDLDNFKAVNDTFGHEAGDLALAQTANVIRQSIRKSDTFIRWGGEEFLILTLNQAPEQALAMAEKLRLLIQTCQYDNGLQLTVSIGVTIYYLGDQQTDLINRADSGLYQAKSEGRNCCRFVGT</sequence>